<evidence type="ECO:0000313" key="1">
    <source>
        <dbReference type="EMBL" id="MDT3405585.1"/>
    </source>
</evidence>
<evidence type="ECO:0008006" key="3">
    <source>
        <dbReference type="Google" id="ProtNLM"/>
    </source>
</evidence>
<organism evidence="1 2">
    <name type="scientific">Mucilaginibacter terrae</name>
    <dbReference type="NCBI Taxonomy" id="1955052"/>
    <lineage>
        <taxon>Bacteria</taxon>
        <taxon>Pseudomonadati</taxon>
        <taxon>Bacteroidota</taxon>
        <taxon>Sphingobacteriia</taxon>
        <taxon>Sphingobacteriales</taxon>
        <taxon>Sphingobacteriaceae</taxon>
        <taxon>Mucilaginibacter</taxon>
    </lineage>
</organism>
<dbReference type="Proteomes" id="UP001258315">
    <property type="component" value="Unassembled WGS sequence"/>
</dbReference>
<sequence length="109" mass="12022">MKTLNNLKHALKAVVILTLITACKKDNCENSDRLSATSATVIDGCTPAADGCGWLIRVDNINYSPDNLPESFKIDNIKVDISYSVSERKFACGFNANGPNFIHLYDIKR</sequence>
<proteinExistence type="predicted"/>
<name>A0ABU3H0P3_9SPHI</name>
<gene>
    <name evidence="1" type="ORF">QE417_004657</name>
</gene>
<dbReference type="RefSeq" id="WP_311954325.1">
    <property type="nucleotide sequence ID" value="NZ_JAVLVU010000001.1"/>
</dbReference>
<dbReference type="PROSITE" id="PS51257">
    <property type="entry name" value="PROKAR_LIPOPROTEIN"/>
    <property type="match status" value="1"/>
</dbReference>
<keyword evidence="2" id="KW-1185">Reference proteome</keyword>
<dbReference type="EMBL" id="JAVLVU010000001">
    <property type="protein sequence ID" value="MDT3405585.1"/>
    <property type="molecule type" value="Genomic_DNA"/>
</dbReference>
<reference evidence="2" key="1">
    <citation type="submission" date="2023-07" db="EMBL/GenBank/DDBJ databases">
        <title>Functional and genomic diversity of the sorghum phyllosphere microbiome.</title>
        <authorList>
            <person name="Shade A."/>
        </authorList>
    </citation>
    <scope>NUCLEOTIDE SEQUENCE [LARGE SCALE GENOMIC DNA]</scope>
    <source>
        <strain evidence="2">SORGH_AS_0422</strain>
    </source>
</reference>
<protein>
    <recommendedName>
        <fullName evidence="3">Lipoprotein</fullName>
    </recommendedName>
</protein>
<evidence type="ECO:0000313" key="2">
    <source>
        <dbReference type="Proteomes" id="UP001258315"/>
    </source>
</evidence>
<comment type="caution">
    <text evidence="1">The sequence shown here is derived from an EMBL/GenBank/DDBJ whole genome shotgun (WGS) entry which is preliminary data.</text>
</comment>
<accession>A0ABU3H0P3</accession>